<dbReference type="GO" id="GO:0006635">
    <property type="term" value="P:fatty acid beta-oxidation"/>
    <property type="evidence" value="ECO:0007669"/>
    <property type="project" value="TreeGrafter"/>
</dbReference>
<dbReference type="GO" id="GO:0005739">
    <property type="term" value="C:mitochondrion"/>
    <property type="evidence" value="ECO:0007669"/>
    <property type="project" value="TreeGrafter"/>
</dbReference>
<dbReference type="InterPro" id="IPR018376">
    <property type="entry name" value="Enoyl-CoA_hyd/isom_CS"/>
</dbReference>
<dbReference type="CDD" id="cd06558">
    <property type="entry name" value="crotonase-like"/>
    <property type="match status" value="1"/>
</dbReference>
<organism evidence="3 4">
    <name type="scientific">Cafeteria roenbergensis</name>
    <name type="common">Marine flagellate</name>
    <dbReference type="NCBI Taxonomy" id="33653"/>
    <lineage>
        <taxon>Eukaryota</taxon>
        <taxon>Sar</taxon>
        <taxon>Stramenopiles</taxon>
        <taxon>Bigyra</taxon>
        <taxon>Opalozoa</taxon>
        <taxon>Bicosoecida</taxon>
        <taxon>Cafeteriaceae</taxon>
        <taxon>Cafeteria</taxon>
    </lineage>
</organism>
<comment type="similarity">
    <text evidence="1 2">Belongs to the enoyl-CoA hydratase/isomerase family.</text>
</comment>
<gene>
    <name evidence="3" type="ORF">FNF29_00721</name>
</gene>
<dbReference type="Gene3D" id="6.10.250.170">
    <property type="match status" value="1"/>
</dbReference>
<dbReference type="GO" id="GO:0003824">
    <property type="term" value="F:catalytic activity"/>
    <property type="evidence" value="ECO:0007669"/>
    <property type="project" value="InterPro"/>
</dbReference>
<dbReference type="OMA" id="WFMSSFL"/>
<dbReference type="Gene3D" id="3.90.226.10">
    <property type="entry name" value="2-enoyl-CoA Hydratase, Chain A, domain 1"/>
    <property type="match status" value="1"/>
</dbReference>
<keyword evidence="4" id="KW-1185">Reference proteome</keyword>
<dbReference type="Pfam" id="PF00378">
    <property type="entry name" value="ECH_1"/>
    <property type="match status" value="1"/>
</dbReference>
<evidence type="ECO:0000256" key="1">
    <source>
        <dbReference type="ARBA" id="ARBA00005254"/>
    </source>
</evidence>
<evidence type="ECO:0000313" key="3">
    <source>
        <dbReference type="EMBL" id="KAA0156610.1"/>
    </source>
</evidence>
<evidence type="ECO:0000313" key="4">
    <source>
        <dbReference type="Proteomes" id="UP000323011"/>
    </source>
</evidence>
<dbReference type="EMBL" id="VLTN01000003">
    <property type="protein sequence ID" value="KAA0156610.1"/>
    <property type="molecule type" value="Genomic_DNA"/>
</dbReference>
<accession>A0A5A8CWT7</accession>
<dbReference type="AlphaFoldDB" id="A0A5A8CWT7"/>
<name>A0A5A8CWT7_CAFRO</name>
<dbReference type="InterPro" id="IPR029045">
    <property type="entry name" value="ClpP/crotonase-like_dom_sf"/>
</dbReference>
<dbReference type="PANTHER" id="PTHR11941">
    <property type="entry name" value="ENOYL-COA HYDRATASE-RELATED"/>
    <property type="match status" value="1"/>
</dbReference>
<dbReference type="PROSITE" id="PS00166">
    <property type="entry name" value="ENOYL_COA_HYDRATASE"/>
    <property type="match status" value="1"/>
</dbReference>
<reference evidence="3 4" key="1">
    <citation type="submission" date="2019-07" db="EMBL/GenBank/DDBJ databases">
        <title>Genomes of Cafeteria roenbergensis.</title>
        <authorList>
            <person name="Fischer M.G."/>
            <person name="Hackl T."/>
            <person name="Roman M."/>
        </authorList>
    </citation>
    <scope>NUCLEOTIDE SEQUENCE [LARGE SCALE GENOMIC DNA]</scope>
    <source>
        <strain evidence="3 4">BVI</strain>
    </source>
</reference>
<dbReference type="SUPFAM" id="SSF52096">
    <property type="entry name" value="ClpP/crotonase"/>
    <property type="match status" value="1"/>
</dbReference>
<dbReference type="InterPro" id="IPR001753">
    <property type="entry name" value="Enoyl-CoA_hydra/iso"/>
</dbReference>
<evidence type="ECO:0000256" key="2">
    <source>
        <dbReference type="RuleBase" id="RU003707"/>
    </source>
</evidence>
<dbReference type="Proteomes" id="UP000323011">
    <property type="component" value="Unassembled WGS sequence"/>
</dbReference>
<comment type="caution">
    <text evidence="3">The sequence shown here is derived from an EMBL/GenBank/DDBJ whole genome shotgun (WGS) entry which is preliminary data.</text>
</comment>
<proteinExistence type="inferred from homology"/>
<sequence>MLAARQVIRLASARTGARALATASLPSSLHLSASTTDGVAILEMKDAPVNALSSAFMESLCIAADQLARDEAVRAVVLTSNVGRPVFSAGLNLAELIVDEGGDPAKPDKRLVSFMSHIGAVTRAWLSFPKPMVASINGAAPAGGCMLALTADYRVMQAGQKHKIGLNETQVGVSAPWWLSTMLQDTVGVRRGERMLQLGELVGPEEALDMGLVDEVMPTEAETLARAVEMAAKFAAVPDHSRRDTKQALRGPFVTQMEDRAAQDATAFATHVMDPNVQKQLRSIVEGLGKR</sequence>
<protein>
    <submittedName>
        <fullName evidence="3">Uncharacterized protein</fullName>
    </submittedName>
</protein>
<dbReference type="PANTHER" id="PTHR11941:SF45">
    <property type="entry name" value="ENOYL-COA DELTA ISOMERASE 1, MITOCHONDRIAL"/>
    <property type="match status" value="1"/>
</dbReference>